<organism evidence="2 3">
    <name type="scientific">Luteimonas salinisoli</name>
    <dbReference type="NCBI Taxonomy" id="2752307"/>
    <lineage>
        <taxon>Bacteria</taxon>
        <taxon>Pseudomonadati</taxon>
        <taxon>Pseudomonadota</taxon>
        <taxon>Gammaproteobacteria</taxon>
        <taxon>Lysobacterales</taxon>
        <taxon>Lysobacteraceae</taxon>
        <taxon>Luteimonas</taxon>
    </lineage>
</organism>
<feature type="transmembrane region" description="Helical" evidence="1">
    <location>
        <begin position="77"/>
        <end position="96"/>
    </location>
</feature>
<protein>
    <submittedName>
        <fullName evidence="2">Uncharacterized protein</fullName>
    </submittedName>
</protein>
<evidence type="ECO:0000256" key="1">
    <source>
        <dbReference type="SAM" id="Phobius"/>
    </source>
</evidence>
<feature type="transmembrane region" description="Helical" evidence="1">
    <location>
        <begin position="168"/>
        <end position="186"/>
    </location>
</feature>
<dbReference type="Proteomes" id="UP000578091">
    <property type="component" value="Unassembled WGS sequence"/>
</dbReference>
<feature type="transmembrane region" description="Helical" evidence="1">
    <location>
        <begin position="135"/>
        <end position="156"/>
    </location>
</feature>
<comment type="caution">
    <text evidence="2">The sequence shown here is derived from an EMBL/GenBank/DDBJ whole genome shotgun (WGS) entry which is preliminary data.</text>
</comment>
<evidence type="ECO:0000313" key="3">
    <source>
        <dbReference type="Proteomes" id="UP000578091"/>
    </source>
</evidence>
<dbReference type="RefSeq" id="WP_180679970.1">
    <property type="nucleotide sequence ID" value="NZ_JACCKA010000091.1"/>
</dbReference>
<accession>A0A853JIE0</accession>
<keyword evidence="1" id="KW-0472">Membrane</keyword>
<proteinExistence type="predicted"/>
<feature type="transmembrane region" description="Helical" evidence="1">
    <location>
        <begin position="102"/>
        <end position="123"/>
    </location>
</feature>
<dbReference type="AlphaFoldDB" id="A0A853JIE0"/>
<reference evidence="2 3" key="1">
    <citation type="submission" date="2020-07" db="EMBL/GenBank/DDBJ databases">
        <title>Luteimonas sp. SJ-92.</title>
        <authorList>
            <person name="Huang X.-X."/>
            <person name="Xu L."/>
            <person name="Sun J.-Q."/>
        </authorList>
    </citation>
    <scope>NUCLEOTIDE SEQUENCE [LARGE SCALE GENOMIC DNA]</scope>
    <source>
        <strain evidence="2 3">SJ-92</strain>
    </source>
</reference>
<sequence length="189" mass="20940">MARGSAADQTEPRPVRGFVLFKWSVYALLIANVALYALQGTPTETLDTAAWVLLLLLFEWETGGWRLAERSRPTVRLLRAAAGVAVAWACIAYGLAGEMLDFANAAAWLGVVAALELELRLPVRYRRLHAARRWSAWLLYLALAGFALAWWVGAFGGQHGAWLDAWDASLWLAAFVTIELNVFGIGRRR</sequence>
<keyword evidence="1" id="KW-1133">Transmembrane helix</keyword>
<feature type="transmembrane region" description="Helical" evidence="1">
    <location>
        <begin position="50"/>
        <end position="68"/>
    </location>
</feature>
<keyword evidence="1" id="KW-0812">Transmembrane</keyword>
<keyword evidence="3" id="KW-1185">Reference proteome</keyword>
<gene>
    <name evidence="2" type="ORF">H0E84_17680</name>
</gene>
<feature type="transmembrane region" description="Helical" evidence="1">
    <location>
        <begin position="20"/>
        <end position="38"/>
    </location>
</feature>
<name>A0A853JIE0_9GAMM</name>
<evidence type="ECO:0000313" key="2">
    <source>
        <dbReference type="EMBL" id="NZA28208.1"/>
    </source>
</evidence>
<dbReference type="EMBL" id="JACCKA010000091">
    <property type="protein sequence ID" value="NZA28208.1"/>
    <property type="molecule type" value="Genomic_DNA"/>
</dbReference>